<evidence type="ECO:0000313" key="1">
    <source>
        <dbReference type="EMBL" id="AMQ00449.1"/>
    </source>
</evidence>
<dbReference type="EMBL" id="CP014504">
    <property type="protein sequence ID" value="AMQ00449.1"/>
    <property type="molecule type" value="Genomic_DNA"/>
</dbReference>
<protein>
    <submittedName>
        <fullName evidence="1">Uncharacterized protein</fullName>
    </submittedName>
</protein>
<dbReference type="Proteomes" id="UP000071561">
    <property type="component" value="Chromosome"/>
</dbReference>
<gene>
    <name evidence="1" type="ORF">AY601_3587</name>
</gene>
<reference evidence="1 2" key="1">
    <citation type="submission" date="2016-03" db="EMBL/GenBank/DDBJ databases">
        <title>Complete genome sequence of Pedobacter cryoconitis PAMC 27485.</title>
        <authorList>
            <person name="Lee J."/>
            <person name="Kim O.-S."/>
        </authorList>
    </citation>
    <scope>NUCLEOTIDE SEQUENCE [LARGE SCALE GENOMIC DNA]</scope>
    <source>
        <strain evidence="1 2">PAMC 27485</strain>
    </source>
</reference>
<proteinExistence type="predicted"/>
<organism evidence="1 2">
    <name type="scientific">Pedobacter cryoconitis</name>
    <dbReference type="NCBI Taxonomy" id="188932"/>
    <lineage>
        <taxon>Bacteria</taxon>
        <taxon>Pseudomonadati</taxon>
        <taxon>Bacteroidota</taxon>
        <taxon>Sphingobacteriia</taxon>
        <taxon>Sphingobacteriales</taxon>
        <taxon>Sphingobacteriaceae</taxon>
        <taxon>Pedobacter</taxon>
    </lineage>
</organism>
<sequence>MKMIISAAPVFIGHIDKNTIKSVILQLEQEHSSDGDSGKSLLKFIDYKPIDFHNTYTYVPLLIDFGIRNCYIDHFKRYVDPYHPSVPTPPPNFC</sequence>
<dbReference type="KEGG" id="pcm:AY601_3587"/>
<evidence type="ECO:0000313" key="2">
    <source>
        <dbReference type="Proteomes" id="UP000071561"/>
    </source>
</evidence>
<dbReference type="PATRIC" id="fig|188932.3.peg.3729"/>
<keyword evidence="2" id="KW-1185">Reference proteome</keyword>
<name>A0A127VHN1_9SPHI</name>
<dbReference type="AlphaFoldDB" id="A0A127VHN1"/>
<accession>A0A127VHN1</accession>